<protein>
    <submittedName>
        <fullName evidence="4">Two-component system response regulator</fullName>
    </submittedName>
</protein>
<dbReference type="EMBL" id="BLXX01000010">
    <property type="protein sequence ID" value="GFO60789.1"/>
    <property type="molecule type" value="Genomic_DNA"/>
</dbReference>
<accession>A0A6V8MMB3</accession>
<dbReference type="PROSITE" id="PS50110">
    <property type="entry name" value="RESPONSE_REGULATORY"/>
    <property type="match status" value="1"/>
</dbReference>
<name>A0A6V8MMB3_9BACT</name>
<evidence type="ECO:0000313" key="5">
    <source>
        <dbReference type="Proteomes" id="UP000556026"/>
    </source>
</evidence>
<dbReference type="SMART" id="SM00448">
    <property type="entry name" value="REC"/>
    <property type="match status" value="1"/>
</dbReference>
<dbReference type="SUPFAM" id="SSF52172">
    <property type="entry name" value="CheY-like"/>
    <property type="match status" value="1"/>
</dbReference>
<feature type="modified residue" description="4-aspartylphosphate" evidence="2">
    <location>
        <position position="201"/>
    </location>
</feature>
<dbReference type="Pfam" id="PF00072">
    <property type="entry name" value="Response_reg"/>
    <property type="match status" value="1"/>
</dbReference>
<dbReference type="AlphaFoldDB" id="A0A6V8MMB3"/>
<evidence type="ECO:0000256" key="2">
    <source>
        <dbReference type="PROSITE-ProRule" id="PRU00169"/>
    </source>
</evidence>
<reference evidence="5" key="1">
    <citation type="submission" date="2020-06" db="EMBL/GenBank/DDBJ databases">
        <title>Draft genomic sequence of Geomonas sp. Red330.</title>
        <authorList>
            <person name="Itoh H."/>
            <person name="Zhenxing X."/>
            <person name="Ushijima N."/>
            <person name="Masuda Y."/>
            <person name="Shiratori Y."/>
            <person name="Senoo K."/>
        </authorList>
    </citation>
    <scope>NUCLEOTIDE SEQUENCE [LARGE SCALE GENOMIC DNA]</scope>
    <source>
        <strain evidence="5">Red330</strain>
    </source>
</reference>
<organism evidence="4 5">
    <name type="scientific">Geomonas silvestris</name>
    <dbReference type="NCBI Taxonomy" id="2740184"/>
    <lineage>
        <taxon>Bacteria</taxon>
        <taxon>Pseudomonadati</taxon>
        <taxon>Thermodesulfobacteriota</taxon>
        <taxon>Desulfuromonadia</taxon>
        <taxon>Geobacterales</taxon>
        <taxon>Geobacteraceae</taxon>
        <taxon>Geomonas</taxon>
    </lineage>
</organism>
<keyword evidence="1 2" id="KW-0597">Phosphoprotein</keyword>
<dbReference type="SUPFAM" id="SSF160246">
    <property type="entry name" value="EspE N-terminal domain-like"/>
    <property type="match status" value="1"/>
</dbReference>
<dbReference type="InterPro" id="IPR037257">
    <property type="entry name" value="T2SS_E_N_sf"/>
</dbReference>
<dbReference type="InterPro" id="IPR007831">
    <property type="entry name" value="T2SS_GspE_N"/>
</dbReference>
<dbReference type="GO" id="GO:0000160">
    <property type="term" value="P:phosphorelay signal transduction system"/>
    <property type="evidence" value="ECO:0007669"/>
    <property type="project" value="InterPro"/>
</dbReference>
<dbReference type="InterPro" id="IPR011006">
    <property type="entry name" value="CheY-like_superfamily"/>
</dbReference>
<dbReference type="Pfam" id="PF05157">
    <property type="entry name" value="MshEN"/>
    <property type="match status" value="1"/>
</dbReference>
<dbReference type="RefSeq" id="WP_183355595.1">
    <property type="nucleotide sequence ID" value="NZ_BLXX01000010.1"/>
</dbReference>
<sequence>MKMHLGELLVQSGIITVKTLERALIRQRGTGKKLGAVLDEMGVIYQEELVEALARQFGFQTLGETVRREIPEALLALIPQEVALQKLVFPLSRENGKLSLAIADPFDRDTIEYLEQKTALSIVPVLATRGAILAAVREHYLRGESAENCQLTVLVVDDSPEITDLISAALRSEGYQVLTAGDGVEGLRATFAERPDLILCDSAMPKLDGYGLMRAIKANPASAHIPMILLSAKASPEEEHRALKSGFHDFIGKPMTTVRMVARVKRAFDLVQQLRSRGAATLGRSAQGA</sequence>
<dbReference type="Gene3D" id="3.30.300.160">
    <property type="entry name" value="Type II secretion system, protein E, N-terminal domain"/>
    <property type="match status" value="1"/>
</dbReference>
<dbReference type="Proteomes" id="UP000556026">
    <property type="component" value="Unassembled WGS sequence"/>
</dbReference>
<keyword evidence="5" id="KW-1185">Reference proteome</keyword>
<evidence type="ECO:0000256" key="1">
    <source>
        <dbReference type="ARBA" id="ARBA00022553"/>
    </source>
</evidence>
<dbReference type="PANTHER" id="PTHR44591">
    <property type="entry name" value="STRESS RESPONSE REGULATOR PROTEIN 1"/>
    <property type="match status" value="1"/>
</dbReference>
<dbReference type="Gene3D" id="3.40.50.2300">
    <property type="match status" value="1"/>
</dbReference>
<dbReference type="InterPro" id="IPR001789">
    <property type="entry name" value="Sig_transdc_resp-reg_receiver"/>
</dbReference>
<evidence type="ECO:0000313" key="4">
    <source>
        <dbReference type="EMBL" id="GFO60789.1"/>
    </source>
</evidence>
<feature type="domain" description="Response regulatory" evidence="3">
    <location>
        <begin position="152"/>
        <end position="268"/>
    </location>
</feature>
<dbReference type="PANTHER" id="PTHR44591:SF25">
    <property type="entry name" value="CHEMOTAXIS TWO-COMPONENT RESPONSE REGULATOR"/>
    <property type="match status" value="1"/>
</dbReference>
<evidence type="ECO:0000259" key="3">
    <source>
        <dbReference type="PROSITE" id="PS50110"/>
    </source>
</evidence>
<gene>
    <name evidence="4" type="ORF">GMST_31140</name>
</gene>
<dbReference type="InterPro" id="IPR050595">
    <property type="entry name" value="Bact_response_regulator"/>
</dbReference>
<proteinExistence type="predicted"/>
<comment type="caution">
    <text evidence="4">The sequence shown here is derived from an EMBL/GenBank/DDBJ whole genome shotgun (WGS) entry which is preliminary data.</text>
</comment>